<dbReference type="Proteomes" id="UP001300672">
    <property type="component" value="Chromosome"/>
</dbReference>
<organism evidence="1">
    <name type="scientific">Candidatus Thiocaldithrix dubininis</name>
    <dbReference type="NCBI Taxonomy" id="3080823"/>
    <lineage>
        <taxon>Bacteria</taxon>
        <taxon>Pseudomonadati</taxon>
        <taxon>Pseudomonadota</taxon>
        <taxon>Gammaproteobacteria</taxon>
        <taxon>Thiotrichales</taxon>
        <taxon>Thiotrichaceae</taxon>
        <taxon>Candidatus Thiocaldithrix</taxon>
    </lineage>
</organism>
<dbReference type="InterPro" id="IPR007833">
    <property type="entry name" value="Capsule_polysaccharide_synth"/>
</dbReference>
<dbReference type="EMBL" id="CP124755">
    <property type="protein sequence ID" value="WGZ90455.1"/>
    <property type="molecule type" value="Genomic_DNA"/>
</dbReference>
<sequence>MSSQQKFLLLQGPASPFFKKLGLELIKMGHLAWKVNFCGGDKITSLGGVPQFDYQDKFDNFSDWLTKLFKQYAFTHIILFGDTRPFHTIAINIAKQYNCNVYVYEEGYLRPDWITLEANGVNGFSQLMHKVANTQWLVNYQANHDVNSYETKPSGNNTLLRLFQDLIYRLFTFILYPLYPYYKTYRPRNAAIEYLGWAKHIPLVRLKRHYEDSIINKLISEKIPYYFFPLQLTSDAQIRIHSNFKDVTESINVVINSFATYASSNAILIIKNHPFDTGLVDYQQFIKNCCEQNKLSLERVLYIENGKIPVLLENTLGTIVVNSTVGLSALYHKSPTIVLGTAIYNIPNLTYQGSLDNFWSVTEKPNNLLFEKLKCYLIDHNQINGNFYTKKGISMSIEGSLKLLHLTYCLPLVDYVNTLLTSPTKL</sequence>
<dbReference type="CDD" id="cd16441">
    <property type="entry name" value="beta_Kdo_transferase_KpsS"/>
    <property type="match status" value="1"/>
</dbReference>
<proteinExistence type="predicted"/>
<protein>
    <submittedName>
        <fullName evidence="1">Capsular biosynthesis protein</fullName>
    </submittedName>
</protein>
<gene>
    <name evidence="1" type="ORF">QJT80_13320</name>
</gene>
<dbReference type="KEGG" id="tdu:QJT80_13320"/>
<evidence type="ECO:0000313" key="1">
    <source>
        <dbReference type="EMBL" id="WGZ90455.1"/>
    </source>
</evidence>
<reference evidence="1" key="1">
    <citation type="journal article" date="2023" name="Int. J. Mol. Sci.">
        <title>Metagenomics Revealed a New Genus 'Candidatus Thiocaldithrix dubininis' gen. nov., sp. nov. and a New Species 'Candidatus Thiothrix putei' sp. nov. in the Family Thiotrichaceae, Some Members of Which Have Traits of Both Na+- and H+-Motive Energetics.</title>
        <authorList>
            <person name="Ravin N.V."/>
            <person name="Muntyan M.S."/>
            <person name="Smolyakov D.D."/>
            <person name="Rudenko T.S."/>
            <person name="Beletsky A.V."/>
            <person name="Mardanov A.V."/>
            <person name="Grabovich M.Y."/>
        </authorList>
    </citation>
    <scope>NUCLEOTIDE SEQUENCE</scope>
    <source>
        <strain evidence="1">GKL-01</strain>
    </source>
</reference>
<dbReference type="GO" id="GO:0015774">
    <property type="term" value="P:polysaccharide transport"/>
    <property type="evidence" value="ECO:0007669"/>
    <property type="project" value="InterPro"/>
</dbReference>
<dbReference type="Pfam" id="PF05159">
    <property type="entry name" value="Capsule_synth"/>
    <property type="match status" value="1"/>
</dbReference>
<name>A0AA95H545_9GAMM</name>
<reference evidence="1" key="2">
    <citation type="submission" date="2023-04" db="EMBL/GenBank/DDBJ databases">
        <authorList>
            <person name="Beletskiy A.V."/>
            <person name="Mardanov A.V."/>
            <person name="Ravin N.V."/>
        </authorList>
    </citation>
    <scope>NUCLEOTIDE SEQUENCE</scope>
    <source>
        <strain evidence="1">GKL-01</strain>
    </source>
</reference>
<dbReference type="AlphaFoldDB" id="A0AA95H545"/>
<dbReference type="GO" id="GO:0000271">
    <property type="term" value="P:polysaccharide biosynthetic process"/>
    <property type="evidence" value="ECO:0007669"/>
    <property type="project" value="InterPro"/>
</dbReference>
<accession>A0AA95H545</accession>